<evidence type="ECO:0000313" key="2">
    <source>
        <dbReference type="Proteomes" id="UP000078046"/>
    </source>
</evidence>
<reference evidence="1 2" key="1">
    <citation type="submission" date="2016-04" db="EMBL/GenBank/DDBJ databases">
        <title>The genome of Intoshia linei affirms orthonectids as highly simplified spiralians.</title>
        <authorList>
            <person name="Mikhailov K.V."/>
            <person name="Slusarev G.S."/>
            <person name="Nikitin M.A."/>
            <person name="Logacheva M.D."/>
            <person name="Penin A."/>
            <person name="Aleoshin V."/>
            <person name="Panchin Y.V."/>
        </authorList>
    </citation>
    <scope>NUCLEOTIDE SEQUENCE [LARGE SCALE GENOMIC DNA]</scope>
    <source>
        <strain evidence="1">Intl2013</strain>
        <tissue evidence="1">Whole animal</tissue>
    </source>
</reference>
<dbReference type="AlphaFoldDB" id="A0A177B3S5"/>
<evidence type="ECO:0000313" key="1">
    <source>
        <dbReference type="EMBL" id="OAF68929.1"/>
    </source>
</evidence>
<accession>A0A177B3S5</accession>
<dbReference type="Proteomes" id="UP000078046">
    <property type="component" value="Unassembled WGS sequence"/>
</dbReference>
<comment type="caution">
    <text evidence="1">The sequence shown here is derived from an EMBL/GenBank/DDBJ whole genome shotgun (WGS) entry which is preliminary data.</text>
</comment>
<sequence length="30" mass="3523">MDIIDRRPSFQKILIELSNNAKDILKEHGK</sequence>
<dbReference type="EMBL" id="LWCA01000362">
    <property type="protein sequence ID" value="OAF68929.1"/>
    <property type="molecule type" value="Genomic_DNA"/>
</dbReference>
<name>A0A177B3S5_9BILA</name>
<keyword evidence="2" id="KW-1185">Reference proteome</keyword>
<organism evidence="1 2">
    <name type="scientific">Intoshia linei</name>
    <dbReference type="NCBI Taxonomy" id="1819745"/>
    <lineage>
        <taxon>Eukaryota</taxon>
        <taxon>Metazoa</taxon>
        <taxon>Spiralia</taxon>
        <taxon>Lophotrochozoa</taxon>
        <taxon>Mesozoa</taxon>
        <taxon>Orthonectida</taxon>
        <taxon>Rhopaluridae</taxon>
        <taxon>Intoshia</taxon>
    </lineage>
</organism>
<gene>
    <name evidence="1" type="ORF">A3Q56_03302</name>
</gene>
<proteinExistence type="predicted"/>
<protein>
    <submittedName>
        <fullName evidence="1">Uncharacterized protein</fullName>
    </submittedName>
</protein>